<comment type="similarity">
    <text evidence="18">Belongs to the NnrE/AIBP family.</text>
</comment>
<dbReference type="InterPro" id="IPR029056">
    <property type="entry name" value="Ribokinase-like"/>
</dbReference>
<keyword evidence="5 18" id="KW-0479">Metal-binding</keyword>
<comment type="caution">
    <text evidence="22">The sequence shown here is derived from an EMBL/GenBank/DDBJ whole genome shotgun (WGS) entry which is preliminary data.</text>
</comment>
<dbReference type="EMBL" id="LGIA01000187">
    <property type="protein sequence ID" value="KOH43438.1"/>
    <property type="molecule type" value="Genomic_DNA"/>
</dbReference>
<keyword evidence="9 18" id="KW-0630">Potassium</keyword>
<protein>
    <recommendedName>
        <fullName evidence="19">Bifunctional NAD(P)H-hydrate repair enzyme</fullName>
    </recommendedName>
    <alternativeName>
        <fullName evidence="19">Nicotinamide nucleotide repair protein</fullName>
    </alternativeName>
    <domain>
        <recommendedName>
            <fullName evidence="19">ADP-dependent (S)-NAD(P)H-hydrate dehydratase</fullName>
            <ecNumber evidence="19">4.2.1.136</ecNumber>
        </recommendedName>
        <alternativeName>
            <fullName evidence="19">ADP-dependent NAD(P)HX dehydratase</fullName>
        </alternativeName>
    </domain>
    <domain>
        <recommendedName>
            <fullName evidence="19">NAD(P)H-hydrate epimerase</fullName>
            <ecNumber evidence="19">5.1.99.6</ecNumber>
        </recommendedName>
    </domain>
</protein>
<dbReference type="PATRIC" id="fig|1409788.3.peg.3805"/>
<comment type="function">
    <text evidence="17">Catalyzes the dehydration of the S-form of NAD(P)HX at the expense of ADP, which is converted to AMP. Together with NAD(P)HX epimerase, which catalyzes the epimerization of the S- and R-forms, the enzyme allows the repair of both epimers of NAD(P)HX, a damaged form of NAD(P)H that is a result of enzymatic or heat-dependent hydration.</text>
</comment>
<dbReference type="AlphaFoldDB" id="A0A0L8V4Z9"/>
<feature type="domain" description="YjeF C-terminal" evidence="20">
    <location>
        <begin position="228"/>
        <end position="501"/>
    </location>
</feature>
<keyword evidence="7 17" id="KW-0067">ATP-binding</keyword>
<name>A0A0L8V4Z9_9BACT</name>
<sequence length="503" mass="54147">MKIFTTKQIAAIDQFTIQQEPIASIDLMERAALQIANWLIHHLSNERKIIFFAGPGNNGGDALAVARIMAEHDFICEVFLVDFGKPLQAEPAENWHRLKEQGKVKLGRIESQESIPAVPDDAVVVDGLFGSGLSRKLDGLPLQIAAALNASRALVVAIDIPSGLFGEDNSNNDLGAVIQADYTLTLQFPKLSFFFPEHEALLGRWEVLPIGLHPSVISETETPFHFLTAEEISDKIPVRKKFSHKGTYGHALLIAGSYGKVGAALLASKACLRSGVGLLTAHIPHSAYQIIQTAVPEAMCSIDASDLMFTEFSDLQQFSAVGAGPGLGVKPNTRKALLRLLEASPAKLVLDADALNILAMHPEWLPLLPENSILTPHPKEFERLVGPSGDSYSGLQSQLAFSQKYKVIVVLKGAHTRITSPDGRVFFNTTGNPGMATAGSGDVLTGIVLGLLAQDFEPLDAARVAVYAHGLAGDLATVQCDELSLIASDIIENLGEAFFQIRK</sequence>
<comment type="catalytic activity">
    <reaction evidence="15 17 19">
        <text>(6S)-NADHX + ADP = AMP + phosphate + NADH + H(+)</text>
        <dbReference type="Rhea" id="RHEA:32223"/>
        <dbReference type="ChEBI" id="CHEBI:15378"/>
        <dbReference type="ChEBI" id="CHEBI:43474"/>
        <dbReference type="ChEBI" id="CHEBI:57945"/>
        <dbReference type="ChEBI" id="CHEBI:64074"/>
        <dbReference type="ChEBI" id="CHEBI:456215"/>
        <dbReference type="ChEBI" id="CHEBI:456216"/>
        <dbReference type="EC" id="4.2.1.136"/>
    </reaction>
</comment>
<dbReference type="NCBIfam" id="TIGR00196">
    <property type="entry name" value="yjeF_cterm"/>
    <property type="match status" value="1"/>
</dbReference>
<dbReference type="InterPro" id="IPR017953">
    <property type="entry name" value="Carbohydrate_kinase_pred_CS"/>
</dbReference>
<feature type="binding site" evidence="17">
    <location>
        <position position="441"/>
    </location>
    <ligand>
        <name>AMP</name>
        <dbReference type="ChEBI" id="CHEBI:456215"/>
    </ligand>
</feature>
<dbReference type="InterPro" id="IPR036652">
    <property type="entry name" value="YjeF_N_dom_sf"/>
</dbReference>
<proteinExistence type="inferred from homology"/>
<keyword evidence="8 17" id="KW-0521">NADP</keyword>
<keyword evidence="10 17" id="KW-0520">NAD</keyword>
<keyword evidence="11 18" id="KW-0413">Isomerase</keyword>
<dbReference type="Pfam" id="PF03853">
    <property type="entry name" value="YjeF_N"/>
    <property type="match status" value="1"/>
</dbReference>
<evidence type="ECO:0000259" key="21">
    <source>
        <dbReference type="PROSITE" id="PS51385"/>
    </source>
</evidence>
<comment type="function">
    <text evidence="18">Catalyzes the epimerization of the S- and R-forms of NAD(P)HX, a damaged form of NAD(P)H that is a result of enzymatic or heat-dependent hydration. This is a prerequisite for the S-specific NAD(P)H-hydrate dehydratase to allow the repair of both epimers of NAD(P)HX.</text>
</comment>
<keyword evidence="12 17" id="KW-0456">Lyase</keyword>
<comment type="cofactor">
    <cofactor evidence="18 19">
        <name>K(+)</name>
        <dbReference type="ChEBI" id="CHEBI:29103"/>
    </cofactor>
    <text evidence="18 19">Binds 1 potassium ion per subunit.</text>
</comment>
<dbReference type="Gene3D" id="3.40.50.10260">
    <property type="entry name" value="YjeF N-terminal domain"/>
    <property type="match status" value="1"/>
</dbReference>
<evidence type="ECO:0000256" key="8">
    <source>
        <dbReference type="ARBA" id="ARBA00022857"/>
    </source>
</evidence>
<dbReference type="InterPro" id="IPR000631">
    <property type="entry name" value="CARKD"/>
</dbReference>
<evidence type="ECO:0000256" key="14">
    <source>
        <dbReference type="ARBA" id="ARBA00025153"/>
    </source>
</evidence>
<dbReference type="GO" id="GO:0110051">
    <property type="term" value="P:metabolite repair"/>
    <property type="evidence" value="ECO:0007669"/>
    <property type="project" value="TreeGrafter"/>
</dbReference>
<gene>
    <name evidence="17" type="primary">nnrD</name>
    <name evidence="18" type="synonym">nnrE</name>
    <name evidence="22" type="ORF">NC99_37170</name>
</gene>
<evidence type="ECO:0000256" key="7">
    <source>
        <dbReference type="ARBA" id="ARBA00022840"/>
    </source>
</evidence>
<dbReference type="GO" id="GO:0046496">
    <property type="term" value="P:nicotinamide nucleotide metabolic process"/>
    <property type="evidence" value="ECO:0007669"/>
    <property type="project" value="UniProtKB-UniRule"/>
</dbReference>
<dbReference type="HAMAP" id="MF_01965">
    <property type="entry name" value="NADHX_dehydratase"/>
    <property type="match status" value="1"/>
</dbReference>
<dbReference type="Proteomes" id="UP000036958">
    <property type="component" value="Unassembled WGS sequence"/>
</dbReference>
<evidence type="ECO:0000256" key="18">
    <source>
        <dbReference type="HAMAP-Rule" id="MF_01966"/>
    </source>
</evidence>
<feature type="binding site" evidence="17">
    <location>
        <position position="442"/>
    </location>
    <ligand>
        <name>(6S)-NADPHX</name>
        <dbReference type="ChEBI" id="CHEBI:64076"/>
    </ligand>
</feature>
<feature type="binding site" evidence="18">
    <location>
        <position position="58"/>
    </location>
    <ligand>
        <name>K(+)</name>
        <dbReference type="ChEBI" id="CHEBI:29103"/>
    </ligand>
</feature>
<evidence type="ECO:0000259" key="20">
    <source>
        <dbReference type="PROSITE" id="PS51383"/>
    </source>
</evidence>
<dbReference type="EC" id="5.1.99.6" evidence="19"/>
<evidence type="ECO:0000256" key="4">
    <source>
        <dbReference type="ARBA" id="ARBA00009524"/>
    </source>
</evidence>
<keyword evidence="13" id="KW-0511">Multifunctional enzyme</keyword>
<dbReference type="InterPro" id="IPR030677">
    <property type="entry name" value="Nnr"/>
</dbReference>
<dbReference type="PANTHER" id="PTHR12592">
    <property type="entry name" value="ATP-DEPENDENT (S)-NAD(P)H-HYDRATE DEHYDRATASE FAMILY MEMBER"/>
    <property type="match status" value="1"/>
</dbReference>
<feature type="binding site" evidence="18">
    <location>
        <position position="162"/>
    </location>
    <ligand>
        <name>K(+)</name>
        <dbReference type="ChEBI" id="CHEBI:29103"/>
    </ligand>
</feature>
<dbReference type="HAMAP" id="MF_01966">
    <property type="entry name" value="NADHX_epimerase"/>
    <property type="match status" value="1"/>
</dbReference>
<feature type="binding site" evidence="17">
    <location>
        <position position="263"/>
    </location>
    <ligand>
        <name>(6S)-NADPHX</name>
        <dbReference type="ChEBI" id="CHEBI:64076"/>
    </ligand>
</feature>
<organism evidence="22 23">
    <name type="scientific">Sunxiuqinia dokdonensis</name>
    <dbReference type="NCBI Taxonomy" id="1409788"/>
    <lineage>
        <taxon>Bacteria</taxon>
        <taxon>Pseudomonadati</taxon>
        <taxon>Bacteroidota</taxon>
        <taxon>Bacteroidia</taxon>
        <taxon>Marinilabiliales</taxon>
        <taxon>Prolixibacteraceae</taxon>
        <taxon>Sunxiuqinia</taxon>
    </lineage>
</organism>
<keyword evidence="6 17" id="KW-0547">Nucleotide-binding</keyword>
<feature type="binding site" evidence="18">
    <location>
        <position position="126"/>
    </location>
    <ligand>
        <name>K(+)</name>
        <dbReference type="ChEBI" id="CHEBI:29103"/>
    </ligand>
</feature>
<feature type="binding site" evidence="18">
    <location>
        <begin position="57"/>
        <end position="61"/>
    </location>
    <ligand>
        <name>(6S)-NADPHX</name>
        <dbReference type="ChEBI" id="CHEBI:64076"/>
    </ligand>
</feature>
<dbReference type="PIRSF" id="PIRSF017184">
    <property type="entry name" value="Nnr"/>
    <property type="match status" value="1"/>
</dbReference>
<evidence type="ECO:0000256" key="11">
    <source>
        <dbReference type="ARBA" id="ARBA00023235"/>
    </source>
</evidence>
<evidence type="ECO:0000256" key="19">
    <source>
        <dbReference type="PIRNR" id="PIRNR017184"/>
    </source>
</evidence>
<comment type="cofactor">
    <cofactor evidence="17">
        <name>Mg(2+)</name>
        <dbReference type="ChEBI" id="CHEBI:18420"/>
    </cofactor>
</comment>
<keyword evidence="22" id="KW-0808">Transferase</keyword>
<dbReference type="PROSITE" id="PS51385">
    <property type="entry name" value="YJEF_N"/>
    <property type="match status" value="1"/>
</dbReference>
<evidence type="ECO:0000313" key="23">
    <source>
        <dbReference type="Proteomes" id="UP000036958"/>
    </source>
</evidence>
<feature type="binding site" evidence="18">
    <location>
        <begin position="130"/>
        <end position="136"/>
    </location>
    <ligand>
        <name>(6S)-NADPHX</name>
        <dbReference type="ChEBI" id="CHEBI:64076"/>
    </ligand>
</feature>
<dbReference type="Pfam" id="PF01256">
    <property type="entry name" value="Carb_kinase"/>
    <property type="match status" value="1"/>
</dbReference>
<feature type="binding site" evidence="18">
    <location>
        <position position="159"/>
    </location>
    <ligand>
        <name>(6S)-NADPHX</name>
        <dbReference type="ChEBI" id="CHEBI:64076"/>
    </ligand>
</feature>
<comment type="caution">
    <text evidence="18">Lacks conserved residue(s) required for the propagation of feature annotation.</text>
</comment>
<dbReference type="InterPro" id="IPR004443">
    <property type="entry name" value="YjeF_N_dom"/>
</dbReference>
<comment type="catalytic activity">
    <reaction evidence="1 18 19">
        <text>(6R)-NADHX = (6S)-NADHX</text>
        <dbReference type="Rhea" id="RHEA:32215"/>
        <dbReference type="ChEBI" id="CHEBI:64074"/>
        <dbReference type="ChEBI" id="CHEBI:64075"/>
        <dbReference type="EC" id="5.1.99.6"/>
    </reaction>
</comment>
<dbReference type="RefSeq" id="WP_053186566.1">
    <property type="nucleotide sequence ID" value="NZ_LGIA01000187.1"/>
</dbReference>
<feature type="binding site" evidence="17">
    <location>
        <position position="377"/>
    </location>
    <ligand>
        <name>(6S)-NADPHX</name>
        <dbReference type="ChEBI" id="CHEBI:64076"/>
    </ligand>
</feature>
<dbReference type="SUPFAM" id="SSF64153">
    <property type="entry name" value="YjeF N-terminal domain-like"/>
    <property type="match status" value="1"/>
</dbReference>
<evidence type="ECO:0000256" key="16">
    <source>
        <dbReference type="ARBA" id="ARBA00049209"/>
    </source>
</evidence>
<comment type="function">
    <text evidence="14 19">Bifunctional enzyme that catalyzes the epimerization of the S- and R-forms of NAD(P)HX and the dehydration of the S-form of NAD(P)HX at the expense of ADP, which is converted to AMP. This allows the repair of both epimers of NAD(P)HX, a damaged form of NAD(P)H that is a result of enzymatic or heat-dependent hydration.</text>
</comment>
<evidence type="ECO:0000256" key="13">
    <source>
        <dbReference type="ARBA" id="ARBA00023268"/>
    </source>
</evidence>
<reference evidence="23" key="1">
    <citation type="submission" date="2015-07" db="EMBL/GenBank/DDBJ databases">
        <title>Genome sequencing of Sunxiuqinia dokdonensis strain SK.</title>
        <authorList>
            <person name="Ahn S."/>
            <person name="Kim B.-C."/>
        </authorList>
    </citation>
    <scope>NUCLEOTIDE SEQUENCE [LARGE SCALE GENOMIC DNA]</scope>
    <source>
        <strain evidence="23">SK</strain>
    </source>
</reference>
<dbReference type="GO" id="GO:0016301">
    <property type="term" value="F:kinase activity"/>
    <property type="evidence" value="ECO:0007669"/>
    <property type="project" value="UniProtKB-KW"/>
</dbReference>
<dbReference type="CDD" id="cd01171">
    <property type="entry name" value="YXKO-related"/>
    <property type="match status" value="1"/>
</dbReference>
<evidence type="ECO:0000256" key="10">
    <source>
        <dbReference type="ARBA" id="ARBA00023027"/>
    </source>
</evidence>
<keyword evidence="22" id="KW-0418">Kinase</keyword>
<dbReference type="PANTHER" id="PTHR12592:SF0">
    <property type="entry name" value="ATP-DEPENDENT (S)-NAD(P)H-HYDRATE DEHYDRATASE"/>
    <property type="match status" value="1"/>
</dbReference>
<feature type="binding site" evidence="17">
    <location>
        <begin position="412"/>
        <end position="416"/>
    </location>
    <ligand>
        <name>AMP</name>
        <dbReference type="ChEBI" id="CHEBI:456215"/>
    </ligand>
</feature>
<dbReference type="Gene3D" id="3.40.1190.20">
    <property type="match status" value="1"/>
</dbReference>
<dbReference type="GO" id="GO:0005524">
    <property type="term" value="F:ATP binding"/>
    <property type="evidence" value="ECO:0007669"/>
    <property type="project" value="UniProtKB-UniRule"/>
</dbReference>
<dbReference type="GO" id="GO:0046872">
    <property type="term" value="F:metal ion binding"/>
    <property type="evidence" value="ECO:0007669"/>
    <property type="project" value="UniProtKB-UniRule"/>
</dbReference>
<dbReference type="GO" id="GO:0052856">
    <property type="term" value="F:NAD(P)HX epimerase activity"/>
    <property type="evidence" value="ECO:0007669"/>
    <property type="project" value="UniProtKB-UniRule"/>
</dbReference>
<keyword evidence="23" id="KW-1185">Reference proteome</keyword>
<dbReference type="SUPFAM" id="SSF53613">
    <property type="entry name" value="Ribokinase-like"/>
    <property type="match status" value="1"/>
</dbReference>
<dbReference type="NCBIfam" id="TIGR00197">
    <property type="entry name" value="yjeF_nterm"/>
    <property type="match status" value="1"/>
</dbReference>
<dbReference type="OrthoDB" id="9806925at2"/>
<comment type="catalytic activity">
    <reaction evidence="16 17 19">
        <text>(6S)-NADPHX + ADP = AMP + phosphate + NADPH + H(+)</text>
        <dbReference type="Rhea" id="RHEA:32235"/>
        <dbReference type="ChEBI" id="CHEBI:15378"/>
        <dbReference type="ChEBI" id="CHEBI:43474"/>
        <dbReference type="ChEBI" id="CHEBI:57783"/>
        <dbReference type="ChEBI" id="CHEBI:64076"/>
        <dbReference type="ChEBI" id="CHEBI:456215"/>
        <dbReference type="ChEBI" id="CHEBI:456216"/>
        <dbReference type="EC" id="4.2.1.136"/>
    </reaction>
</comment>
<evidence type="ECO:0000256" key="1">
    <source>
        <dbReference type="ARBA" id="ARBA00000013"/>
    </source>
</evidence>
<comment type="subunit">
    <text evidence="17">Homotetramer.</text>
</comment>
<comment type="similarity">
    <text evidence="3 19">In the N-terminal section; belongs to the NnrE/AIBP family.</text>
</comment>
<evidence type="ECO:0000256" key="17">
    <source>
        <dbReference type="HAMAP-Rule" id="MF_01965"/>
    </source>
</evidence>
<evidence type="ECO:0000256" key="9">
    <source>
        <dbReference type="ARBA" id="ARBA00022958"/>
    </source>
</evidence>
<dbReference type="EC" id="4.2.1.136" evidence="19"/>
<evidence type="ECO:0000256" key="2">
    <source>
        <dbReference type="ARBA" id="ARBA00000909"/>
    </source>
</evidence>
<dbReference type="GO" id="GO:0052855">
    <property type="term" value="F:ADP-dependent NAD(P)H-hydrate dehydratase activity"/>
    <property type="evidence" value="ECO:0007669"/>
    <property type="project" value="UniProtKB-UniRule"/>
</dbReference>
<dbReference type="PROSITE" id="PS01050">
    <property type="entry name" value="YJEF_C_2"/>
    <property type="match status" value="1"/>
</dbReference>
<evidence type="ECO:0000256" key="15">
    <source>
        <dbReference type="ARBA" id="ARBA00048238"/>
    </source>
</evidence>
<feature type="binding site" evidence="17">
    <location>
        <position position="326"/>
    </location>
    <ligand>
        <name>(6S)-NADPHX</name>
        <dbReference type="ChEBI" id="CHEBI:64076"/>
    </ligand>
</feature>
<accession>A0A0L8V4Z9</accession>
<evidence type="ECO:0000256" key="5">
    <source>
        <dbReference type="ARBA" id="ARBA00022723"/>
    </source>
</evidence>
<evidence type="ECO:0000313" key="22">
    <source>
        <dbReference type="EMBL" id="KOH43438.1"/>
    </source>
</evidence>
<dbReference type="STRING" id="1409788.NC99_37170"/>
<comment type="similarity">
    <text evidence="4 19">In the C-terminal section; belongs to the NnrD/CARKD family.</text>
</comment>
<comment type="similarity">
    <text evidence="17">Belongs to the NnrD/CARKD family.</text>
</comment>
<evidence type="ECO:0000256" key="3">
    <source>
        <dbReference type="ARBA" id="ARBA00006001"/>
    </source>
</evidence>
<feature type="domain" description="YjeF N-terminal" evidence="21">
    <location>
        <begin position="9"/>
        <end position="218"/>
    </location>
</feature>
<dbReference type="PROSITE" id="PS51383">
    <property type="entry name" value="YJEF_C_3"/>
    <property type="match status" value="1"/>
</dbReference>
<comment type="catalytic activity">
    <reaction evidence="2 18 19">
        <text>(6R)-NADPHX = (6S)-NADPHX</text>
        <dbReference type="Rhea" id="RHEA:32227"/>
        <dbReference type="ChEBI" id="CHEBI:64076"/>
        <dbReference type="ChEBI" id="CHEBI:64077"/>
        <dbReference type="EC" id="5.1.99.6"/>
    </reaction>
</comment>
<evidence type="ECO:0000256" key="12">
    <source>
        <dbReference type="ARBA" id="ARBA00023239"/>
    </source>
</evidence>
<evidence type="ECO:0000256" key="6">
    <source>
        <dbReference type="ARBA" id="ARBA00022741"/>
    </source>
</evidence>